<gene>
    <name evidence="1" type="ORF">HJ01_00934</name>
</gene>
<proteinExistence type="predicted"/>
<accession>H7FP36</accession>
<evidence type="ECO:0000313" key="1">
    <source>
        <dbReference type="EMBL" id="EIA09718.1"/>
    </source>
</evidence>
<evidence type="ECO:0000313" key="2">
    <source>
        <dbReference type="Proteomes" id="UP000005566"/>
    </source>
</evidence>
<protein>
    <submittedName>
        <fullName evidence="1">Uncharacterized protein</fullName>
    </submittedName>
</protein>
<sequence>MIKDTKKAEKPALALERIIHEKSAEAVKAIIAVPPQK</sequence>
<name>H7FP36_FLAFP</name>
<comment type="caution">
    <text evidence="1">The sequence shown here is derived from an EMBL/GenBank/DDBJ whole genome shotgun (WGS) entry which is preliminary data.</text>
</comment>
<reference evidence="1 2" key="1">
    <citation type="journal article" date="2014" name="Acta Crystallogr. D">
        <title>Structure-based characterization and antifreeze properties of a hyperactive ice-binding protein from the Antarctic bacterium Flavobacterium frigoris PS1.</title>
        <authorList>
            <person name="Do H."/>
            <person name="Kim S.J."/>
            <person name="Kim H.J."/>
            <person name="Lee J.H."/>
        </authorList>
    </citation>
    <scope>NUCLEOTIDE SEQUENCE [LARGE SCALE GENOMIC DNA]</scope>
    <source>
        <strain evidence="1 2">PS1</strain>
    </source>
</reference>
<dbReference type="PATRIC" id="fig|1086011.3.peg.918"/>
<organism evidence="1 2">
    <name type="scientific">Flavobacterium frigoris (strain PS1)</name>
    <dbReference type="NCBI Taxonomy" id="1086011"/>
    <lineage>
        <taxon>Bacteria</taxon>
        <taxon>Pseudomonadati</taxon>
        <taxon>Bacteroidota</taxon>
        <taxon>Flavobacteriia</taxon>
        <taxon>Flavobacteriales</taxon>
        <taxon>Flavobacteriaceae</taxon>
        <taxon>Flavobacterium</taxon>
    </lineage>
</organism>
<dbReference type="Proteomes" id="UP000005566">
    <property type="component" value="Unassembled WGS sequence"/>
</dbReference>
<keyword evidence="2" id="KW-1185">Reference proteome</keyword>
<dbReference type="AlphaFoldDB" id="H7FP36"/>
<dbReference type="EMBL" id="AHKF01000012">
    <property type="protein sequence ID" value="EIA09718.1"/>
    <property type="molecule type" value="Genomic_DNA"/>
</dbReference>